<dbReference type="Gene3D" id="3.40.50.970">
    <property type="match status" value="1"/>
</dbReference>
<dbReference type="SUPFAM" id="SSF52922">
    <property type="entry name" value="TK C-terminal domain-like"/>
    <property type="match status" value="1"/>
</dbReference>
<dbReference type="Pfam" id="PF02779">
    <property type="entry name" value="Transket_pyr"/>
    <property type="match status" value="1"/>
</dbReference>
<comment type="similarity">
    <text evidence="2">Belongs to the transketolase family.</text>
</comment>
<evidence type="ECO:0000256" key="2">
    <source>
        <dbReference type="ARBA" id="ARBA00007131"/>
    </source>
</evidence>
<reference evidence="5" key="1">
    <citation type="submission" date="2021-03" db="EMBL/GenBank/DDBJ databases">
        <authorList>
            <person name="Wang G."/>
        </authorList>
    </citation>
    <scope>NUCLEOTIDE SEQUENCE</scope>
    <source>
        <strain evidence="5">KCTC 12899</strain>
    </source>
</reference>
<dbReference type="Proteomes" id="UP000664417">
    <property type="component" value="Unassembled WGS sequence"/>
</dbReference>
<comment type="cofactor">
    <cofactor evidence="1">
        <name>thiamine diphosphate</name>
        <dbReference type="ChEBI" id="CHEBI:58937"/>
    </cofactor>
</comment>
<gene>
    <name evidence="5" type="ORF">J3U88_05935</name>
</gene>
<evidence type="ECO:0000256" key="3">
    <source>
        <dbReference type="ARBA" id="ARBA00023052"/>
    </source>
</evidence>
<dbReference type="Pfam" id="PF02780">
    <property type="entry name" value="Transketolase_C"/>
    <property type="match status" value="1"/>
</dbReference>
<evidence type="ECO:0000313" key="6">
    <source>
        <dbReference type="Proteomes" id="UP000664417"/>
    </source>
</evidence>
<proteinExistence type="inferred from homology"/>
<dbReference type="CDD" id="cd07033">
    <property type="entry name" value="TPP_PYR_DXS_TK_like"/>
    <property type="match status" value="1"/>
</dbReference>
<dbReference type="EMBL" id="JAFREP010000004">
    <property type="protein sequence ID" value="MBO1317995.1"/>
    <property type="molecule type" value="Genomic_DNA"/>
</dbReference>
<dbReference type="InterPro" id="IPR051157">
    <property type="entry name" value="PDH/Transketolase"/>
</dbReference>
<name>A0A8J7QGA3_9BACT</name>
<dbReference type="SUPFAM" id="SSF52518">
    <property type="entry name" value="Thiamin diphosphate-binding fold (THDP-binding)"/>
    <property type="match status" value="1"/>
</dbReference>
<comment type="caution">
    <text evidence="5">The sequence shown here is derived from an EMBL/GenBank/DDBJ whole genome shotgun (WGS) entry which is preliminary data.</text>
</comment>
<dbReference type="SMART" id="SM00861">
    <property type="entry name" value="Transket_pyr"/>
    <property type="match status" value="1"/>
</dbReference>
<keyword evidence="6" id="KW-1185">Reference proteome</keyword>
<evidence type="ECO:0000256" key="1">
    <source>
        <dbReference type="ARBA" id="ARBA00001964"/>
    </source>
</evidence>
<dbReference type="InterPro" id="IPR033248">
    <property type="entry name" value="Transketolase_C"/>
</dbReference>
<evidence type="ECO:0000313" key="5">
    <source>
        <dbReference type="EMBL" id="MBO1317995.1"/>
    </source>
</evidence>
<protein>
    <recommendedName>
        <fullName evidence="4">Transketolase-like pyrimidine-binding domain-containing protein</fullName>
    </recommendedName>
</protein>
<dbReference type="PANTHER" id="PTHR43825">
    <property type="entry name" value="PYRUVATE DEHYDROGENASE E1 COMPONENT"/>
    <property type="match status" value="1"/>
</dbReference>
<organism evidence="5 6">
    <name type="scientific">Acanthopleuribacter pedis</name>
    <dbReference type="NCBI Taxonomy" id="442870"/>
    <lineage>
        <taxon>Bacteria</taxon>
        <taxon>Pseudomonadati</taxon>
        <taxon>Acidobacteriota</taxon>
        <taxon>Holophagae</taxon>
        <taxon>Acanthopleuribacterales</taxon>
        <taxon>Acanthopleuribacteraceae</taxon>
        <taxon>Acanthopleuribacter</taxon>
    </lineage>
</organism>
<dbReference type="InterPro" id="IPR029061">
    <property type="entry name" value="THDP-binding"/>
</dbReference>
<dbReference type="RefSeq" id="WP_207857537.1">
    <property type="nucleotide sequence ID" value="NZ_JAFREP010000004.1"/>
</dbReference>
<dbReference type="Gene3D" id="3.40.50.920">
    <property type="match status" value="1"/>
</dbReference>
<sequence>MRKRGLQTVTDLARQFEDVVYIGSDVGQGTMDDFREACPDRFFVEGISEQYVIGMAAGLAMNGFIPYVNTIATFLTRRCYEQIAVDMCMNNHPVRLYANGGGTVYAPLGPTHMAVDDIALMRALPNMTVIAPCDADEMERAIRASHDWKGPIYFRVARGGDAIVSKPEHDFAIGRALVFAEPEDLLLITTGVTLQVALGVAERLADLAIGVGIVHVPTIKPLDRDTLVPRLREARFVMTLEEHSTIGGLGSAIAALMAAGERHPRGVLRQLGIPDTFPDRFGRQENQFEYFGLDLDSVIRSALGFLKLDVAESVNGSGKKTR</sequence>
<evidence type="ECO:0000259" key="4">
    <source>
        <dbReference type="SMART" id="SM00861"/>
    </source>
</evidence>
<dbReference type="PANTHER" id="PTHR43825:SF5">
    <property type="entry name" value="HYPOTHETICAL TRANSKETOLASE FAMILY PROTEIN"/>
    <property type="match status" value="1"/>
</dbReference>
<dbReference type="FunFam" id="3.40.50.970:FF:000129">
    <property type="entry name" value="Transketolase"/>
    <property type="match status" value="1"/>
</dbReference>
<dbReference type="InterPro" id="IPR009014">
    <property type="entry name" value="Transketo_C/PFOR_II"/>
</dbReference>
<keyword evidence="3" id="KW-0786">Thiamine pyrophosphate</keyword>
<dbReference type="InterPro" id="IPR005475">
    <property type="entry name" value="Transketolase-like_Pyr-bd"/>
</dbReference>
<accession>A0A8J7QGA3</accession>
<feature type="domain" description="Transketolase-like pyrimidine-binding" evidence="4">
    <location>
        <begin position="1"/>
        <end position="163"/>
    </location>
</feature>
<dbReference type="AlphaFoldDB" id="A0A8J7QGA3"/>